<name>A0A1V0DZ19_9CAUD</name>
<gene>
    <name evidence="1" type="ORF">GJL01_56</name>
</gene>
<dbReference type="EMBL" id="KY657202">
    <property type="protein sequence ID" value="ARB06681.1"/>
    <property type="molecule type" value="Genomic_DNA"/>
</dbReference>
<organism evidence="1 2">
    <name type="scientific">Salmonella phage GJL01</name>
    <dbReference type="NCBI Taxonomy" id="1965464"/>
    <lineage>
        <taxon>Viruses</taxon>
        <taxon>Duplodnaviria</taxon>
        <taxon>Heunggongvirae</taxon>
        <taxon>Uroviricota</taxon>
        <taxon>Caudoviricetes</taxon>
        <taxon>Drexlerviridae</taxon>
        <taxon>Tempevirinae</taxon>
        <taxon>Tlsvirus</taxon>
        <taxon>Tlsvirus YSP2</taxon>
    </lineage>
</organism>
<sequence length="74" mass="8361">MNFEQQTQFETVVTERDATHEKGLFKKGAQITVDIDDMVAYHGGITWNIAVVEPGKKFKLLAFNTVFETVEVAQ</sequence>
<dbReference type="SMR" id="A0A1V0DZ19"/>
<evidence type="ECO:0008006" key="3">
    <source>
        <dbReference type="Google" id="ProtNLM"/>
    </source>
</evidence>
<evidence type="ECO:0000313" key="2">
    <source>
        <dbReference type="Proteomes" id="UP000222061"/>
    </source>
</evidence>
<evidence type="ECO:0000313" key="1">
    <source>
        <dbReference type="EMBL" id="ARB06681.1"/>
    </source>
</evidence>
<dbReference type="InterPro" id="IPR057610">
    <property type="entry name" value="Gp54-like"/>
</dbReference>
<protein>
    <recommendedName>
        <fullName evidence="3">Phage protein</fullName>
    </recommendedName>
</protein>
<dbReference type="Proteomes" id="UP000222061">
    <property type="component" value="Genome"/>
</dbReference>
<proteinExistence type="predicted"/>
<accession>A0A1V0DZ19</accession>
<reference evidence="2" key="1">
    <citation type="submission" date="2017-02" db="EMBL/GenBank/DDBJ databases">
        <authorList>
            <person name="Ge J."/>
            <person name="Han W."/>
            <person name="Gu J."/>
        </authorList>
    </citation>
    <scope>NUCLEOTIDE SEQUENCE [LARGE SCALE GENOMIC DNA]</scope>
</reference>
<dbReference type="Pfam" id="PF25180">
    <property type="entry name" value="Gp54"/>
    <property type="match status" value="1"/>
</dbReference>